<gene>
    <name evidence="2" type="ORF">CLV84_1899</name>
</gene>
<keyword evidence="3" id="KW-1185">Reference proteome</keyword>
<feature type="signal peptide" evidence="1">
    <location>
        <begin position="1"/>
        <end position="17"/>
    </location>
</feature>
<keyword evidence="1" id="KW-0732">Signal</keyword>
<dbReference type="OrthoDB" id="1100674at2"/>
<reference evidence="2 3" key="1">
    <citation type="submission" date="2018-02" db="EMBL/GenBank/DDBJ databases">
        <title>Genomic Encyclopedia of Archaeal and Bacterial Type Strains, Phase II (KMG-II): from individual species to whole genera.</title>
        <authorList>
            <person name="Goeker M."/>
        </authorList>
    </citation>
    <scope>NUCLEOTIDE SEQUENCE [LARGE SCALE GENOMIC DNA]</scope>
    <source>
        <strain evidence="2 3">DSM 29526</strain>
    </source>
</reference>
<evidence type="ECO:0008006" key="4">
    <source>
        <dbReference type="Google" id="ProtNLM"/>
    </source>
</evidence>
<sequence length="133" mass="14062">MRSFSLLLLLVMVAACATPRTAPVPETPAAPATAQASYAGDWDLTVMDTPAGTVKGILTLTETADDALGGTINVNGSDVNLRSVERTADGLLITFYSSDYQTDIDFRLKGEPSADELTGTALNTYMTVATRKK</sequence>
<comment type="caution">
    <text evidence="2">The sequence shown here is derived from an EMBL/GenBank/DDBJ whole genome shotgun (WGS) entry which is preliminary data.</text>
</comment>
<evidence type="ECO:0000313" key="3">
    <source>
        <dbReference type="Proteomes" id="UP000237662"/>
    </source>
</evidence>
<dbReference type="PROSITE" id="PS51257">
    <property type="entry name" value="PROKAR_LIPOPROTEIN"/>
    <property type="match status" value="1"/>
</dbReference>
<dbReference type="Proteomes" id="UP000237662">
    <property type="component" value="Unassembled WGS sequence"/>
</dbReference>
<proteinExistence type="predicted"/>
<dbReference type="AlphaFoldDB" id="A0A2S6IBR1"/>
<protein>
    <recommendedName>
        <fullName evidence="4">Lipocalin-like protein</fullName>
    </recommendedName>
</protein>
<evidence type="ECO:0000256" key="1">
    <source>
        <dbReference type="SAM" id="SignalP"/>
    </source>
</evidence>
<evidence type="ECO:0000313" key="2">
    <source>
        <dbReference type="EMBL" id="PPK88925.1"/>
    </source>
</evidence>
<accession>A0A2S6IBR1</accession>
<dbReference type="RefSeq" id="WP_146088764.1">
    <property type="nucleotide sequence ID" value="NZ_PTJC01000005.1"/>
</dbReference>
<organism evidence="2 3">
    <name type="scientific">Neolewinella xylanilytica</name>
    <dbReference type="NCBI Taxonomy" id="1514080"/>
    <lineage>
        <taxon>Bacteria</taxon>
        <taxon>Pseudomonadati</taxon>
        <taxon>Bacteroidota</taxon>
        <taxon>Saprospiria</taxon>
        <taxon>Saprospirales</taxon>
        <taxon>Lewinellaceae</taxon>
        <taxon>Neolewinella</taxon>
    </lineage>
</organism>
<feature type="chain" id="PRO_5015425229" description="Lipocalin-like protein" evidence="1">
    <location>
        <begin position="18"/>
        <end position="133"/>
    </location>
</feature>
<dbReference type="EMBL" id="PTJC01000005">
    <property type="protein sequence ID" value="PPK88925.1"/>
    <property type="molecule type" value="Genomic_DNA"/>
</dbReference>
<name>A0A2S6IBR1_9BACT</name>